<evidence type="ECO:0000313" key="2">
    <source>
        <dbReference type="Proteomes" id="UP000799536"/>
    </source>
</evidence>
<organism evidence="1 2">
    <name type="scientific">Delitschia confertaspora ATCC 74209</name>
    <dbReference type="NCBI Taxonomy" id="1513339"/>
    <lineage>
        <taxon>Eukaryota</taxon>
        <taxon>Fungi</taxon>
        <taxon>Dikarya</taxon>
        <taxon>Ascomycota</taxon>
        <taxon>Pezizomycotina</taxon>
        <taxon>Dothideomycetes</taxon>
        <taxon>Pleosporomycetidae</taxon>
        <taxon>Pleosporales</taxon>
        <taxon>Delitschiaceae</taxon>
        <taxon>Delitschia</taxon>
    </lineage>
</organism>
<feature type="non-terminal residue" evidence="1">
    <location>
        <position position="53"/>
    </location>
</feature>
<comment type="caution">
    <text evidence="1">The sequence shown here is derived from an EMBL/GenBank/DDBJ whole genome shotgun (WGS) entry which is preliminary data.</text>
</comment>
<reference evidence="1" key="1">
    <citation type="journal article" date="2020" name="Stud. Mycol.">
        <title>101 Dothideomycetes genomes: a test case for predicting lifestyles and emergence of pathogens.</title>
        <authorList>
            <person name="Haridas S."/>
            <person name="Albert R."/>
            <person name="Binder M."/>
            <person name="Bloem J."/>
            <person name="Labutti K."/>
            <person name="Salamov A."/>
            <person name="Andreopoulos B."/>
            <person name="Baker S."/>
            <person name="Barry K."/>
            <person name="Bills G."/>
            <person name="Bluhm B."/>
            <person name="Cannon C."/>
            <person name="Castanera R."/>
            <person name="Culley D."/>
            <person name="Daum C."/>
            <person name="Ezra D."/>
            <person name="Gonzalez J."/>
            <person name="Henrissat B."/>
            <person name="Kuo A."/>
            <person name="Liang C."/>
            <person name="Lipzen A."/>
            <person name="Lutzoni F."/>
            <person name="Magnuson J."/>
            <person name="Mondo S."/>
            <person name="Nolan M."/>
            <person name="Ohm R."/>
            <person name="Pangilinan J."/>
            <person name="Park H.-J."/>
            <person name="Ramirez L."/>
            <person name="Alfaro M."/>
            <person name="Sun H."/>
            <person name="Tritt A."/>
            <person name="Yoshinaga Y."/>
            <person name="Zwiers L.-H."/>
            <person name="Turgeon B."/>
            <person name="Goodwin S."/>
            <person name="Spatafora J."/>
            <person name="Crous P."/>
            <person name="Grigoriev I."/>
        </authorList>
    </citation>
    <scope>NUCLEOTIDE SEQUENCE</scope>
    <source>
        <strain evidence="1">ATCC 74209</strain>
    </source>
</reference>
<proteinExistence type="predicted"/>
<dbReference type="OrthoDB" id="9992527at2759"/>
<dbReference type="SUPFAM" id="SSF50129">
    <property type="entry name" value="GroES-like"/>
    <property type="match status" value="1"/>
</dbReference>
<sequence length="53" mass="5679">RVGGFLQGTCSANERPGAFAEYLVAEYDLVWIIPDNVSFEETSGVSLVALTDA</sequence>
<dbReference type="AlphaFoldDB" id="A0A9P4JFR0"/>
<name>A0A9P4JFR0_9PLEO</name>
<dbReference type="Proteomes" id="UP000799536">
    <property type="component" value="Unassembled WGS sequence"/>
</dbReference>
<keyword evidence="2" id="KW-1185">Reference proteome</keyword>
<protein>
    <submittedName>
        <fullName evidence="1">Uncharacterized protein</fullName>
    </submittedName>
</protein>
<gene>
    <name evidence="1" type="ORF">GQ43DRAFT_357988</name>
</gene>
<accession>A0A9P4JFR0</accession>
<dbReference type="EMBL" id="ML994279">
    <property type="protein sequence ID" value="KAF2197096.1"/>
    <property type="molecule type" value="Genomic_DNA"/>
</dbReference>
<evidence type="ECO:0000313" key="1">
    <source>
        <dbReference type="EMBL" id="KAF2197096.1"/>
    </source>
</evidence>
<feature type="non-terminal residue" evidence="1">
    <location>
        <position position="1"/>
    </location>
</feature>
<dbReference type="InterPro" id="IPR011032">
    <property type="entry name" value="GroES-like_sf"/>
</dbReference>
<dbReference type="Gene3D" id="3.90.180.10">
    <property type="entry name" value="Medium-chain alcohol dehydrogenases, catalytic domain"/>
    <property type="match status" value="1"/>
</dbReference>